<evidence type="ECO:0000313" key="2">
    <source>
        <dbReference type="EMBL" id="QNM12989.1"/>
    </source>
</evidence>
<proteinExistence type="predicted"/>
<organism evidence="2 3">
    <name type="scientific">[Eubacterium] hominis</name>
    <dbReference type="NCBI Taxonomy" id="2764325"/>
    <lineage>
        <taxon>Bacteria</taxon>
        <taxon>Bacillati</taxon>
        <taxon>Bacillota</taxon>
        <taxon>Erysipelotrichia</taxon>
        <taxon>Erysipelotrichales</taxon>
        <taxon>Erysipelotrichaceae</taxon>
        <taxon>Amedibacillus</taxon>
    </lineage>
</organism>
<evidence type="ECO:0000313" key="3">
    <source>
        <dbReference type="Proteomes" id="UP000515856"/>
    </source>
</evidence>
<accession>A0A7G9GQA7</accession>
<name>A0A7G9GQA7_9FIRM</name>
<evidence type="ECO:0000259" key="1">
    <source>
        <dbReference type="Pfam" id="PF24722"/>
    </source>
</evidence>
<dbReference type="EMBL" id="CP060636">
    <property type="protein sequence ID" value="QNM12989.1"/>
    <property type="molecule type" value="Genomic_DNA"/>
</dbReference>
<keyword evidence="3" id="KW-1185">Reference proteome</keyword>
<feature type="domain" description="DUF7674" evidence="1">
    <location>
        <begin position="10"/>
        <end position="109"/>
    </location>
</feature>
<dbReference type="RefSeq" id="WP_117455211.1">
    <property type="nucleotide sequence ID" value="NZ_CP060636.1"/>
</dbReference>
<dbReference type="Proteomes" id="UP000515856">
    <property type="component" value="Chromosome"/>
</dbReference>
<protein>
    <recommendedName>
        <fullName evidence="1">DUF7674 domain-containing protein</fullName>
    </recommendedName>
</protein>
<gene>
    <name evidence="2" type="ORF">H9Q80_03265</name>
</gene>
<dbReference type="InterPro" id="IPR056091">
    <property type="entry name" value="DUF7674"/>
</dbReference>
<dbReference type="KEGG" id="ehn:H9Q80_03265"/>
<reference evidence="2 3" key="1">
    <citation type="submission" date="2020-08" db="EMBL/GenBank/DDBJ databases">
        <authorList>
            <person name="Liu C."/>
            <person name="Sun Q."/>
        </authorList>
    </citation>
    <scope>NUCLEOTIDE SEQUENCE [LARGE SCALE GENOMIC DNA]</scope>
    <source>
        <strain evidence="2 3">NSJ-61</strain>
    </source>
</reference>
<dbReference type="Pfam" id="PF24722">
    <property type="entry name" value="DUF7674"/>
    <property type="match status" value="1"/>
</dbReference>
<dbReference type="AlphaFoldDB" id="A0A7G9GQA7"/>
<sequence length="116" mass="13646">MYDYGKAITILITRFPSLGIIYNIEEDFYEGLPYVFYEQVFTTYIINKAKEYNESKLSDIFDFVEDMLENGDDDTKNLIEVAVIESLFLDSQYTWDDESLTKFYGKLTKTSFQNCV</sequence>